<protein>
    <submittedName>
        <fullName evidence="2">Uncharacterized protein</fullName>
    </submittedName>
</protein>
<evidence type="ECO:0000313" key="3">
    <source>
        <dbReference type="Proteomes" id="UP000663891"/>
    </source>
</evidence>
<feature type="region of interest" description="Disordered" evidence="1">
    <location>
        <begin position="477"/>
        <end position="545"/>
    </location>
</feature>
<dbReference type="AlphaFoldDB" id="A0A813XT87"/>
<sequence length="545" mass="63705">MMRTSNFKNVAKTLATRYCVKQCFKSHYLCQLKDLIYPVGVKKTRTTCFNTAMKNLLVNDLGWNELDEYIIICHRLVYDTIEYCRSAVYVIDLLHLNEQPIFAQVVFILKINQKWWLLMDLLNTIAYNKDLFAWEIKSIDHYSIIDPYKDSLYLYFINYPSHTQFDNIGTAIVKLLKLPVTKQNITIWKDALQTKLKRKRTEHRDNSIVEEYQLKYSRSGSGRPVKRQLGETAQRDRYKQMIVVSFDNELSNEIQTKSEQLRDTTDIDINTQLELWRETLPYRRKLVRDRSTVDILKDFPCYSNSVFEPFTPYPTLVCVNDLIHVYVDFHLIVSTNSPDDALALLVSMYTIFELSFNKKSRTIRLIYSVLHGDKRFLPNSIRIFIKENNIDIYSEQQQQSSLNSSNSMSNISTTVINEFQESQSHVQITEQCNSLDGRDLSIVTQTTEENDSMDIVDSSLRTFNNTNECNNLVEVASSSDLNSQQNTTQQRKRPKRNRNIDIDNNSCSFDAEQSQHKIDSQKHKPLTDLTNSSSNTHQSKRQRRI</sequence>
<organism evidence="2 3">
    <name type="scientific">Adineta steineri</name>
    <dbReference type="NCBI Taxonomy" id="433720"/>
    <lineage>
        <taxon>Eukaryota</taxon>
        <taxon>Metazoa</taxon>
        <taxon>Spiralia</taxon>
        <taxon>Gnathifera</taxon>
        <taxon>Rotifera</taxon>
        <taxon>Eurotatoria</taxon>
        <taxon>Bdelloidea</taxon>
        <taxon>Adinetida</taxon>
        <taxon>Adinetidae</taxon>
        <taxon>Adineta</taxon>
    </lineage>
</organism>
<feature type="compositionally biased region" description="Basic and acidic residues" evidence="1">
    <location>
        <begin position="513"/>
        <end position="526"/>
    </location>
</feature>
<dbReference type="EMBL" id="CAJNON010000049">
    <property type="protein sequence ID" value="CAF0869785.1"/>
    <property type="molecule type" value="Genomic_DNA"/>
</dbReference>
<gene>
    <name evidence="2" type="ORF">VCS650_LOCUS7658</name>
</gene>
<evidence type="ECO:0000256" key="1">
    <source>
        <dbReference type="SAM" id="MobiDB-lite"/>
    </source>
</evidence>
<accession>A0A813XT87</accession>
<evidence type="ECO:0000313" key="2">
    <source>
        <dbReference type="EMBL" id="CAF0869785.1"/>
    </source>
</evidence>
<dbReference type="Proteomes" id="UP000663891">
    <property type="component" value="Unassembled WGS sequence"/>
</dbReference>
<feature type="compositionally biased region" description="Polar residues" evidence="1">
    <location>
        <begin position="502"/>
        <end position="512"/>
    </location>
</feature>
<feature type="compositionally biased region" description="Polar residues" evidence="1">
    <location>
        <begin position="477"/>
        <end position="489"/>
    </location>
</feature>
<reference evidence="2" key="1">
    <citation type="submission" date="2021-02" db="EMBL/GenBank/DDBJ databases">
        <authorList>
            <person name="Nowell W R."/>
        </authorList>
    </citation>
    <scope>NUCLEOTIDE SEQUENCE</scope>
</reference>
<name>A0A813XT87_9BILA</name>
<feature type="compositionally biased region" description="Polar residues" evidence="1">
    <location>
        <begin position="528"/>
        <end position="537"/>
    </location>
</feature>
<dbReference type="OrthoDB" id="10531237at2759"/>
<comment type="caution">
    <text evidence="2">The sequence shown here is derived from an EMBL/GenBank/DDBJ whole genome shotgun (WGS) entry which is preliminary data.</text>
</comment>
<proteinExistence type="predicted"/>